<dbReference type="EMBL" id="JAFJYH010000685">
    <property type="protein sequence ID" value="KAG4410529.1"/>
    <property type="molecule type" value="Genomic_DNA"/>
</dbReference>
<evidence type="ECO:0000256" key="2">
    <source>
        <dbReference type="ARBA" id="ARBA00023253"/>
    </source>
</evidence>
<evidence type="ECO:0000256" key="1">
    <source>
        <dbReference type="ARBA" id="ARBA00022679"/>
    </source>
</evidence>
<evidence type="ECO:0000256" key="3">
    <source>
        <dbReference type="ARBA" id="ARBA00023277"/>
    </source>
</evidence>
<dbReference type="OrthoDB" id="20368at2759"/>
<dbReference type="Gene3D" id="3.40.50.11350">
    <property type="match status" value="1"/>
</dbReference>
<proteinExistence type="predicted"/>
<dbReference type="AlphaFoldDB" id="A0A8H7SZ14"/>
<protein>
    <recommendedName>
        <fullName evidence="6">O-fucosyltransferase family protein</fullName>
    </recommendedName>
</protein>
<gene>
    <name evidence="4" type="ORF">IFR04_016337</name>
</gene>
<sequence>MDKPVLHKFDPTEIQAYCSKQTWPEDLVLECHGIIGGIGSVRQQIFTCVRWAMATGTAILIPRPHPRRQTNSTLGQEVYHKYSPNVELGHFFDTEGFKKTMHTMCPQMKLYDNLDNEDSVVDIGEFKLHPKGFWTEKLYHKTSQKFLNNHKSNNNGSLRFAFLGRHFKESLVCEDGEGFTNAMGHLLQTRKDIMRLVGLVLYEMSVRFNIGMDPSNLLAPGGFAGIHLRTSSDAMVRGWMSFEDQVKMYQKYLARQPVPAIYIASGNLTSIEMFAKKVAPIPVVDKFSLLSPEDTALLKSMTWDQQGQLDYMVLTRASLYLGMADSLFSVNIASSRRAATNIGTCSEYSEPGKDITYEDGMSVVVGRSRAPAQHPSYFWP</sequence>
<keyword evidence="2" id="KW-0294">Fucose metabolism</keyword>
<keyword evidence="3" id="KW-0119">Carbohydrate metabolism</keyword>
<keyword evidence="5" id="KW-1185">Reference proteome</keyword>
<evidence type="ECO:0008006" key="6">
    <source>
        <dbReference type="Google" id="ProtNLM"/>
    </source>
</evidence>
<name>A0A8H7SZ14_9HELO</name>
<reference evidence="4" key="1">
    <citation type="submission" date="2021-02" db="EMBL/GenBank/DDBJ databases">
        <title>Genome sequence Cadophora malorum strain M34.</title>
        <authorList>
            <person name="Stefanovic E."/>
            <person name="Vu D."/>
            <person name="Scully C."/>
            <person name="Dijksterhuis J."/>
            <person name="Roader J."/>
            <person name="Houbraken J."/>
        </authorList>
    </citation>
    <scope>NUCLEOTIDE SEQUENCE</scope>
    <source>
        <strain evidence="4">M34</strain>
    </source>
</reference>
<dbReference type="CDD" id="cd11296">
    <property type="entry name" value="O-FucT_like"/>
    <property type="match status" value="1"/>
</dbReference>
<comment type="caution">
    <text evidence="4">The sequence shown here is derived from an EMBL/GenBank/DDBJ whole genome shotgun (WGS) entry which is preliminary data.</text>
</comment>
<dbReference type="GO" id="GO:0016740">
    <property type="term" value="F:transferase activity"/>
    <property type="evidence" value="ECO:0007669"/>
    <property type="project" value="UniProtKB-KW"/>
</dbReference>
<evidence type="ECO:0000313" key="5">
    <source>
        <dbReference type="Proteomes" id="UP000664132"/>
    </source>
</evidence>
<dbReference type="InterPro" id="IPR019378">
    <property type="entry name" value="GDP-Fuc_O-FucTrfase"/>
</dbReference>
<organism evidence="4 5">
    <name type="scientific">Cadophora malorum</name>
    <dbReference type="NCBI Taxonomy" id="108018"/>
    <lineage>
        <taxon>Eukaryota</taxon>
        <taxon>Fungi</taxon>
        <taxon>Dikarya</taxon>
        <taxon>Ascomycota</taxon>
        <taxon>Pezizomycotina</taxon>
        <taxon>Leotiomycetes</taxon>
        <taxon>Helotiales</taxon>
        <taxon>Ploettnerulaceae</taxon>
        <taxon>Cadophora</taxon>
    </lineage>
</organism>
<dbReference type="GO" id="GO:0006004">
    <property type="term" value="P:fucose metabolic process"/>
    <property type="evidence" value="ECO:0007669"/>
    <property type="project" value="UniProtKB-KW"/>
</dbReference>
<dbReference type="Proteomes" id="UP000664132">
    <property type="component" value="Unassembled WGS sequence"/>
</dbReference>
<evidence type="ECO:0000313" key="4">
    <source>
        <dbReference type="EMBL" id="KAG4410529.1"/>
    </source>
</evidence>
<accession>A0A8H7SZ14</accession>
<keyword evidence="1" id="KW-0808">Transferase</keyword>
<dbReference type="Pfam" id="PF10250">
    <property type="entry name" value="O-FucT"/>
    <property type="match status" value="1"/>
</dbReference>